<organism evidence="1">
    <name type="scientific">marine metagenome</name>
    <dbReference type="NCBI Taxonomy" id="408172"/>
    <lineage>
        <taxon>unclassified sequences</taxon>
        <taxon>metagenomes</taxon>
        <taxon>ecological metagenomes</taxon>
    </lineage>
</organism>
<protein>
    <submittedName>
        <fullName evidence="1">Uncharacterized protein</fullName>
    </submittedName>
</protein>
<dbReference type="EMBL" id="UINC01183278">
    <property type="protein sequence ID" value="SVD93959.1"/>
    <property type="molecule type" value="Genomic_DNA"/>
</dbReference>
<feature type="non-terminal residue" evidence="1">
    <location>
        <position position="1"/>
    </location>
</feature>
<proteinExistence type="predicted"/>
<name>A0A382ZFG0_9ZZZZ</name>
<reference evidence="1" key="1">
    <citation type="submission" date="2018-05" db="EMBL/GenBank/DDBJ databases">
        <authorList>
            <person name="Lanie J.A."/>
            <person name="Ng W.-L."/>
            <person name="Kazmierczak K.M."/>
            <person name="Andrzejewski T.M."/>
            <person name="Davidsen T.M."/>
            <person name="Wayne K.J."/>
            <person name="Tettelin H."/>
            <person name="Glass J.I."/>
            <person name="Rusch D."/>
            <person name="Podicherti R."/>
            <person name="Tsui H.-C.T."/>
            <person name="Winkler M.E."/>
        </authorList>
    </citation>
    <scope>NUCLEOTIDE SEQUENCE</scope>
</reference>
<evidence type="ECO:0000313" key="1">
    <source>
        <dbReference type="EMBL" id="SVD93959.1"/>
    </source>
</evidence>
<dbReference type="AlphaFoldDB" id="A0A382ZFG0"/>
<accession>A0A382ZFG0</accession>
<sequence length="35" mass="4157">HIYWGTVLLHIQYEVCWFAPRCSQTGIPLSFEDVF</sequence>
<gene>
    <name evidence="1" type="ORF">METZ01_LOCUS446813</name>
</gene>